<keyword evidence="4" id="KW-1185">Reference proteome</keyword>
<dbReference type="InterPro" id="IPR025254">
    <property type="entry name" value="CCDC113/CCDC96_CC"/>
</dbReference>
<dbReference type="STRING" id="126957.T1IPP9"/>
<accession>T1IPP9</accession>
<dbReference type="HOGENOM" id="CLU_704618_0_0_1"/>
<proteinExistence type="predicted"/>
<feature type="coiled-coil region" evidence="1">
    <location>
        <begin position="269"/>
        <end position="296"/>
    </location>
</feature>
<evidence type="ECO:0000313" key="3">
    <source>
        <dbReference type="EnsemblMetazoa" id="SMAR003002-PA"/>
    </source>
</evidence>
<organism evidence="3 4">
    <name type="scientific">Strigamia maritima</name>
    <name type="common">European centipede</name>
    <name type="synonym">Geophilus maritimus</name>
    <dbReference type="NCBI Taxonomy" id="126957"/>
    <lineage>
        <taxon>Eukaryota</taxon>
        <taxon>Metazoa</taxon>
        <taxon>Ecdysozoa</taxon>
        <taxon>Arthropoda</taxon>
        <taxon>Myriapoda</taxon>
        <taxon>Chilopoda</taxon>
        <taxon>Pleurostigmophora</taxon>
        <taxon>Geophilomorpha</taxon>
        <taxon>Linotaeniidae</taxon>
        <taxon>Strigamia</taxon>
    </lineage>
</organism>
<protein>
    <recommendedName>
        <fullName evidence="2">CCDC113/CCDC96 coiled-coil domain-containing protein</fullName>
    </recommendedName>
</protein>
<dbReference type="EnsemblMetazoa" id="SMAR003002-RA">
    <property type="protein sequence ID" value="SMAR003002-PA"/>
    <property type="gene ID" value="SMAR003002"/>
</dbReference>
<evidence type="ECO:0000259" key="2">
    <source>
        <dbReference type="Pfam" id="PF13870"/>
    </source>
</evidence>
<reference evidence="4" key="1">
    <citation type="submission" date="2011-05" db="EMBL/GenBank/DDBJ databases">
        <authorList>
            <person name="Richards S.R."/>
            <person name="Qu J."/>
            <person name="Jiang H."/>
            <person name="Jhangiani S.N."/>
            <person name="Agravi P."/>
            <person name="Goodspeed R."/>
            <person name="Gross S."/>
            <person name="Mandapat C."/>
            <person name="Jackson L."/>
            <person name="Mathew T."/>
            <person name="Pu L."/>
            <person name="Thornton R."/>
            <person name="Saada N."/>
            <person name="Wilczek-Boney K.B."/>
            <person name="Lee S."/>
            <person name="Kovar C."/>
            <person name="Wu Y."/>
            <person name="Scherer S.E."/>
            <person name="Worley K.C."/>
            <person name="Muzny D.M."/>
            <person name="Gibbs R."/>
        </authorList>
    </citation>
    <scope>NUCLEOTIDE SEQUENCE</scope>
    <source>
        <strain evidence="4">Brora</strain>
    </source>
</reference>
<dbReference type="EMBL" id="AFFK01018103">
    <property type="status" value="NOT_ANNOTATED_CDS"/>
    <property type="molecule type" value="Genomic_DNA"/>
</dbReference>
<sequence length="392" mass="46003">MSVKNIPRKLNDDELNKLTYFELHNLIRETKQVEEQIINENNLLMKYIQTWPPENNTPVKKTHPKISRVSKQKMGLEETEFSTSLSKFLEHESLLEIETKCEIAESGVENMLEKIQTLHQEWTNTIIPYTIKMDGLMLETKDLHIDISNFNRALSKGICISTGKLMLEKVLGYFHESTKRKEIKLQLCRQEHCELSTQEKQLEFVLNKRQEDNLGSEEIDYDHVETENALFIFRVVGTSESLHRIKLYVALITKLKQLTMEGKKMKNQFRKRRENIADLEIKIQVAENEEAEMNRHISYLKYRLDNFRLPNLMDYISTQAKIYELNKIIKVWQSRVNIASRSFDAKSKCWDRLKKKHNVCEVGFKESCRQVNTSDTDLSTSSTSRKSSSESN</sequence>
<dbReference type="Proteomes" id="UP000014500">
    <property type="component" value="Unassembled WGS sequence"/>
</dbReference>
<evidence type="ECO:0000256" key="1">
    <source>
        <dbReference type="SAM" id="Coils"/>
    </source>
</evidence>
<dbReference type="AlphaFoldDB" id="T1IPP9"/>
<name>T1IPP9_STRMM</name>
<dbReference type="PhylomeDB" id="T1IPP9"/>
<feature type="domain" description="CCDC113/CCDC96 coiled-coil" evidence="2">
    <location>
        <begin position="253"/>
        <end position="342"/>
    </location>
</feature>
<dbReference type="Pfam" id="PF13870">
    <property type="entry name" value="CCDC113_CCDC96_CC"/>
    <property type="match status" value="1"/>
</dbReference>
<keyword evidence="1" id="KW-0175">Coiled coil</keyword>
<reference evidence="3" key="2">
    <citation type="submission" date="2015-02" db="UniProtKB">
        <authorList>
            <consortium name="EnsemblMetazoa"/>
        </authorList>
    </citation>
    <scope>IDENTIFICATION</scope>
</reference>
<evidence type="ECO:0000313" key="4">
    <source>
        <dbReference type="Proteomes" id="UP000014500"/>
    </source>
</evidence>